<keyword evidence="5" id="KW-1185">Reference proteome</keyword>
<accession>A0A066TML5</accession>
<dbReference type="GO" id="GO:0016757">
    <property type="term" value="F:glycosyltransferase activity"/>
    <property type="evidence" value="ECO:0007669"/>
    <property type="project" value="UniProtKB-KW"/>
</dbReference>
<dbReference type="Proteomes" id="UP000027345">
    <property type="component" value="Unassembled WGS sequence"/>
</dbReference>
<dbReference type="Pfam" id="PF00156">
    <property type="entry name" value="Pribosyltran"/>
    <property type="match status" value="1"/>
</dbReference>
<comment type="caution">
    <text evidence="4">The sequence shown here is derived from an EMBL/GenBank/DDBJ whole genome shotgun (WGS) entry which is preliminary data.</text>
</comment>
<gene>
    <name evidence="4" type="ORF">DV20_41765</name>
</gene>
<evidence type="ECO:0000259" key="3">
    <source>
        <dbReference type="Pfam" id="PF00156"/>
    </source>
</evidence>
<dbReference type="AlphaFoldDB" id="A0A066TML5"/>
<name>A0A066TML5_9PSEU</name>
<dbReference type="eggNOG" id="COG2236">
    <property type="taxonomic scope" value="Bacteria"/>
</dbReference>
<dbReference type="PANTHER" id="PTHR43363">
    <property type="entry name" value="HYPOXANTHINE PHOSPHORIBOSYLTRANSFERASE"/>
    <property type="match status" value="1"/>
</dbReference>
<sequence>MAEEREELSWELFGTASRELAHTIAEDGFAPDLILSIARGGLFVAGALGYALDVKNLHVMNVEFYTGVDQRLDLPVMLPPVPNVVDLTSKKVLIADDVADTGATLKLVRDFCVEHVAEVRSAVVYEKPHSTVKCEYVWRHTDKWINFPWSVLPPVVQRTGQVLDA</sequence>
<dbReference type="InterPro" id="IPR000836">
    <property type="entry name" value="PRTase_dom"/>
</dbReference>
<dbReference type="OrthoDB" id="307631at2"/>
<protein>
    <submittedName>
        <fullName evidence="4">Phosphoribosyltransferase</fullName>
    </submittedName>
</protein>
<dbReference type="STRING" id="287986.DV20_41765"/>
<dbReference type="SUPFAM" id="SSF53271">
    <property type="entry name" value="PRTase-like"/>
    <property type="match status" value="1"/>
</dbReference>
<keyword evidence="1 4" id="KW-0328">Glycosyltransferase</keyword>
<proteinExistence type="predicted"/>
<evidence type="ECO:0000313" key="5">
    <source>
        <dbReference type="Proteomes" id="UP000027345"/>
    </source>
</evidence>
<organism evidence="4 5">
    <name type="scientific">Amycolatopsis rifamycinica</name>
    <dbReference type="NCBI Taxonomy" id="287986"/>
    <lineage>
        <taxon>Bacteria</taxon>
        <taxon>Bacillati</taxon>
        <taxon>Actinomycetota</taxon>
        <taxon>Actinomycetes</taxon>
        <taxon>Pseudonocardiales</taxon>
        <taxon>Pseudonocardiaceae</taxon>
        <taxon>Amycolatopsis</taxon>
    </lineage>
</organism>
<evidence type="ECO:0000256" key="2">
    <source>
        <dbReference type="ARBA" id="ARBA00022679"/>
    </source>
</evidence>
<reference evidence="4 5" key="1">
    <citation type="submission" date="2014-05" db="EMBL/GenBank/DDBJ databases">
        <title>Draft genome sequence of Amycolatopsis rifamycinica DSM 46095.</title>
        <authorList>
            <person name="Lal R."/>
            <person name="Saxena A."/>
            <person name="Kumari R."/>
            <person name="Mukherjee U."/>
            <person name="Singh P."/>
            <person name="Sangwan N."/>
            <person name="Mahato N.K."/>
        </authorList>
    </citation>
    <scope>NUCLEOTIDE SEQUENCE [LARGE SCALE GENOMIC DNA]</scope>
    <source>
        <strain evidence="4 5">DSM 46095</strain>
    </source>
</reference>
<dbReference type="EMBL" id="JMQI01000082">
    <property type="protein sequence ID" value="KDN16371.1"/>
    <property type="molecule type" value="Genomic_DNA"/>
</dbReference>
<keyword evidence="2 4" id="KW-0808">Transferase</keyword>
<feature type="domain" description="Phosphoribosyltransferase" evidence="3">
    <location>
        <begin position="10"/>
        <end position="151"/>
    </location>
</feature>
<dbReference type="PANTHER" id="PTHR43363:SF1">
    <property type="entry name" value="HYPOXANTHINE-GUANINE PHOSPHORIBOSYLTRANSFERASE"/>
    <property type="match status" value="1"/>
</dbReference>
<dbReference type="InterPro" id="IPR029057">
    <property type="entry name" value="PRTase-like"/>
</dbReference>
<dbReference type="Gene3D" id="3.40.50.2020">
    <property type="match status" value="1"/>
</dbReference>
<evidence type="ECO:0000313" key="4">
    <source>
        <dbReference type="EMBL" id="KDN16371.1"/>
    </source>
</evidence>
<evidence type="ECO:0000256" key="1">
    <source>
        <dbReference type="ARBA" id="ARBA00022676"/>
    </source>
</evidence>
<dbReference type="RefSeq" id="WP_043789089.1">
    <property type="nucleotide sequence ID" value="NZ_JMQI01000082.1"/>
</dbReference>
<dbReference type="CDD" id="cd06223">
    <property type="entry name" value="PRTases_typeI"/>
    <property type="match status" value="1"/>
</dbReference>